<reference evidence="15 16" key="1">
    <citation type="submission" date="2019-02" db="EMBL/GenBank/DDBJ databases">
        <title>Pedobacter sp. nov., a novel speices isolated from soil of pinguins habitat in Antarcitica.</title>
        <authorList>
            <person name="He R.-H."/>
        </authorList>
    </citation>
    <scope>NUCLEOTIDE SEQUENCE [LARGE SCALE GENOMIC DNA]</scope>
    <source>
        <strain evidence="15 16">E01020</strain>
    </source>
</reference>
<proteinExistence type="inferred from homology"/>
<evidence type="ECO:0000256" key="8">
    <source>
        <dbReference type="ARBA" id="ARBA00023136"/>
    </source>
</evidence>
<protein>
    <recommendedName>
        <fullName evidence="13">ATP synthase subunit b</fullName>
    </recommendedName>
    <alternativeName>
        <fullName evidence="13">ATP synthase F(0) sector subunit b</fullName>
    </alternativeName>
    <alternativeName>
        <fullName evidence="13">ATPase subunit I</fullName>
    </alternativeName>
    <alternativeName>
        <fullName evidence="13">F-type ATPase subunit b</fullName>
        <shortName evidence="13">F-ATPase subunit b</shortName>
    </alternativeName>
</protein>
<dbReference type="Proteomes" id="UP000295668">
    <property type="component" value="Unassembled WGS sequence"/>
</dbReference>
<feature type="transmembrane region" description="Helical" evidence="13">
    <location>
        <begin position="6"/>
        <end position="22"/>
    </location>
</feature>
<keyword evidence="13" id="KW-1003">Cell membrane</keyword>
<evidence type="ECO:0000256" key="11">
    <source>
        <dbReference type="ARBA" id="ARBA00025614"/>
    </source>
</evidence>
<evidence type="ECO:0000256" key="1">
    <source>
        <dbReference type="ARBA" id="ARBA00005513"/>
    </source>
</evidence>
<dbReference type="InterPro" id="IPR017707">
    <property type="entry name" value="Alt_ATP_synth_F0_bsu"/>
</dbReference>
<evidence type="ECO:0000256" key="6">
    <source>
        <dbReference type="ARBA" id="ARBA00022989"/>
    </source>
</evidence>
<evidence type="ECO:0000256" key="9">
    <source>
        <dbReference type="ARBA" id="ARBA00023310"/>
    </source>
</evidence>
<keyword evidence="7 13" id="KW-0406">Ion transport</keyword>
<evidence type="ECO:0000256" key="13">
    <source>
        <dbReference type="HAMAP-Rule" id="MF_01398"/>
    </source>
</evidence>
<dbReference type="GO" id="GO:0046961">
    <property type="term" value="F:proton-transporting ATPase activity, rotational mechanism"/>
    <property type="evidence" value="ECO:0007669"/>
    <property type="project" value="TreeGrafter"/>
</dbReference>
<comment type="function">
    <text evidence="10 13">F(1)F(0) ATP synthase produces ATP from ADP in the presence of a proton or sodium gradient. F-type ATPases consist of two structural domains, F(1) containing the extramembraneous catalytic core and F(0) containing the membrane proton channel, linked together by a central stalk and a peripheral stalk. During catalysis, ATP synthesis in the catalytic domain of F(1) is coupled via a rotary mechanism of the central stalk subunits to proton translocation.</text>
</comment>
<keyword evidence="3 13" id="KW-0138">CF(0)</keyword>
<sequence>MQINWFTVIAQMINFLVLVWLMKKYLYKPILQAVDEREKKIASELKEAKTKMVEAKKEQDEFQQKNEAFDSDKKKMMAKATADAANERQDLLDAAKKEAADVKLKLHAASAELQENLSNEVVQKMQQKVFDITKKVLSEFTSTDVEAQLVEVFIHKIKNISDSDKKQFIDAFHSESSPIVIKTASKLSEKDHKSIKSAIDSVLGDHSKYEFTTDSKMIGGVDLATNGYKLSWSFSAYLNSLEKNMTSIKNEAQQVALI</sequence>
<accession>A0A4R5MLG0</accession>
<name>A0A4R5MLG0_9SPHI</name>
<keyword evidence="4 13" id="KW-0812">Transmembrane</keyword>
<keyword evidence="14" id="KW-0175">Coiled coil</keyword>
<dbReference type="PANTHER" id="PTHR33445">
    <property type="entry name" value="ATP SYNTHASE SUBUNIT B', CHLOROPLASTIC"/>
    <property type="match status" value="1"/>
</dbReference>
<dbReference type="GO" id="GO:0045259">
    <property type="term" value="C:proton-transporting ATP synthase complex"/>
    <property type="evidence" value="ECO:0007669"/>
    <property type="project" value="UniProtKB-KW"/>
</dbReference>
<comment type="subunit">
    <text evidence="13">F-type ATPases have 2 components, F(1) - the catalytic core - and F(0) - the membrane proton channel. F(1) has five subunits: alpha(3), beta(3), gamma(1), delta(1), epsilon(1). F(0) has three main subunits: a(1), b(2) and c(10-14). The alpha and beta chains form an alternating ring which encloses part of the gamma chain. F(1) is attached to F(0) by a central stalk formed by the gamma and epsilon chains, while a peripheral stalk is formed by the delta and b chains.</text>
</comment>
<dbReference type="InterPro" id="IPR002146">
    <property type="entry name" value="ATP_synth_b/b'su_bac/chlpt"/>
</dbReference>
<dbReference type="NCBIfam" id="TIGR03321">
    <property type="entry name" value="alt_F1F0_F0_B"/>
    <property type="match status" value="1"/>
</dbReference>
<comment type="caution">
    <text evidence="15">The sequence shown here is derived from an EMBL/GenBank/DDBJ whole genome shotgun (WGS) entry which is preliminary data.</text>
</comment>
<gene>
    <name evidence="13" type="primary">atpF</name>
    <name evidence="15" type="ORF">EZJ43_08090</name>
</gene>
<dbReference type="AlphaFoldDB" id="A0A4R5MLG0"/>
<dbReference type="OrthoDB" id="282095at2"/>
<dbReference type="CDD" id="cd06503">
    <property type="entry name" value="ATP-synt_Fo_b"/>
    <property type="match status" value="1"/>
</dbReference>
<keyword evidence="5 13" id="KW-0375">Hydrogen ion transport</keyword>
<keyword evidence="8 13" id="KW-0472">Membrane</keyword>
<dbReference type="Pfam" id="PF00430">
    <property type="entry name" value="ATP-synt_B"/>
    <property type="match status" value="1"/>
</dbReference>
<comment type="subcellular location">
    <subcellularLocation>
        <location evidence="13">Cell membrane</location>
        <topology evidence="13">Single-pass membrane protein</topology>
    </subcellularLocation>
    <subcellularLocation>
        <location evidence="12">Endomembrane system</location>
        <topology evidence="12">Single-pass membrane protein</topology>
    </subcellularLocation>
</comment>
<evidence type="ECO:0000256" key="10">
    <source>
        <dbReference type="ARBA" id="ARBA00025198"/>
    </source>
</evidence>
<evidence type="ECO:0000313" key="15">
    <source>
        <dbReference type="EMBL" id="TDG36468.1"/>
    </source>
</evidence>
<evidence type="ECO:0000256" key="5">
    <source>
        <dbReference type="ARBA" id="ARBA00022781"/>
    </source>
</evidence>
<dbReference type="RefSeq" id="WP_133262197.1">
    <property type="nucleotide sequence ID" value="NZ_SJCY01000004.1"/>
</dbReference>
<evidence type="ECO:0000256" key="4">
    <source>
        <dbReference type="ARBA" id="ARBA00022692"/>
    </source>
</evidence>
<comment type="similarity">
    <text evidence="1 13">Belongs to the ATPase B chain family.</text>
</comment>
<keyword evidence="2 13" id="KW-0813">Transport</keyword>
<dbReference type="EMBL" id="SJCY01000004">
    <property type="protein sequence ID" value="TDG36468.1"/>
    <property type="molecule type" value="Genomic_DNA"/>
</dbReference>
<keyword evidence="9 13" id="KW-0066">ATP synthesis</keyword>
<dbReference type="InterPro" id="IPR050059">
    <property type="entry name" value="ATP_synthase_B_chain"/>
</dbReference>
<evidence type="ECO:0000256" key="7">
    <source>
        <dbReference type="ARBA" id="ARBA00023065"/>
    </source>
</evidence>
<evidence type="ECO:0000256" key="3">
    <source>
        <dbReference type="ARBA" id="ARBA00022547"/>
    </source>
</evidence>
<keyword evidence="6 13" id="KW-1133">Transmembrane helix</keyword>
<keyword evidence="16" id="KW-1185">Reference proteome</keyword>
<evidence type="ECO:0000313" key="16">
    <source>
        <dbReference type="Proteomes" id="UP000295668"/>
    </source>
</evidence>
<comment type="function">
    <text evidence="11">Component of the F(0) channel, it forms part of the peripheral stalk, linking F(1) to F(0). The b'-subunit is a diverged and duplicated form of b found in plants and photosynthetic bacteria.</text>
</comment>
<evidence type="ECO:0000256" key="14">
    <source>
        <dbReference type="SAM" id="Coils"/>
    </source>
</evidence>
<evidence type="ECO:0000256" key="2">
    <source>
        <dbReference type="ARBA" id="ARBA00022448"/>
    </source>
</evidence>
<dbReference type="GO" id="GO:0046933">
    <property type="term" value="F:proton-transporting ATP synthase activity, rotational mechanism"/>
    <property type="evidence" value="ECO:0007669"/>
    <property type="project" value="UniProtKB-UniRule"/>
</dbReference>
<evidence type="ECO:0000256" key="12">
    <source>
        <dbReference type="ARBA" id="ARBA00037847"/>
    </source>
</evidence>
<feature type="coiled-coil region" evidence="14">
    <location>
        <begin position="31"/>
        <end position="112"/>
    </location>
</feature>
<dbReference type="GO" id="GO:0012505">
    <property type="term" value="C:endomembrane system"/>
    <property type="evidence" value="ECO:0007669"/>
    <property type="project" value="UniProtKB-SubCell"/>
</dbReference>
<organism evidence="15 16">
    <name type="scientific">Pedobacter changchengzhani</name>
    <dbReference type="NCBI Taxonomy" id="2529274"/>
    <lineage>
        <taxon>Bacteria</taxon>
        <taxon>Pseudomonadati</taxon>
        <taxon>Bacteroidota</taxon>
        <taxon>Sphingobacteriia</taxon>
        <taxon>Sphingobacteriales</taxon>
        <taxon>Sphingobacteriaceae</taxon>
        <taxon>Pedobacter</taxon>
    </lineage>
</organism>
<dbReference type="HAMAP" id="MF_01398">
    <property type="entry name" value="ATP_synth_b_bprime"/>
    <property type="match status" value="1"/>
</dbReference>
<dbReference type="PANTHER" id="PTHR33445:SF2">
    <property type="entry name" value="ATP SYNTHASE SUBUNIT B', CHLOROPLASTIC"/>
    <property type="match status" value="1"/>
</dbReference>
<dbReference type="GO" id="GO:0005886">
    <property type="term" value="C:plasma membrane"/>
    <property type="evidence" value="ECO:0007669"/>
    <property type="project" value="UniProtKB-SubCell"/>
</dbReference>